<feature type="transmembrane region" description="Helical" evidence="15">
    <location>
        <begin position="705"/>
        <end position="725"/>
    </location>
</feature>
<feature type="domain" description="HMA" evidence="16">
    <location>
        <begin position="739"/>
        <end position="805"/>
    </location>
</feature>
<dbReference type="NCBIfam" id="TIGR00003">
    <property type="entry name" value="copper ion binding protein"/>
    <property type="match status" value="2"/>
</dbReference>
<keyword evidence="10" id="KW-0460">Magnesium</keyword>
<keyword evidence="4 15" id="KW-0812">Transmembrane</keyword>
<keyword evidence="12 15" id="KW-1133">Transmembrane helix</keyword>
<keyword evidence="5 15" id="KW-0479">Metal-binding</keyword>
<dbReference type="SFLD" id="SFLDG00002">
    <property type="entry name" value="C1.7:_P-type_atpase_like"/>
    <property type="match status" value="1"/>
</dbReference>
<dbReference type="PRINTS" id="PR00120">
    <property type="entry name" value="HATPASE"/>
</dbReference>
<comment type="similarity">
    <text evidence="2 15">Belongs to the cation transport ATPase (P-type) (TC 3.A.3) family. Type IB subfamily.</text>
</comment>
<dbReference type="Pfam" id="PF00702">
    <property type="entry name" value="Hydrolase"/>
    <property type="match status" value="1"/>
</dbReference>
<dbReference type="InterPro" id="IPR036163">
    <property type="entry name" value="HMA_dom_sf"/>
</dbReference>
<dbReference type="PROSITE" id="PS00154">
    <property type="entry name" value="ATPASE_E1_E2"/>
    <property type="match status" value="1"/>
</dbReference>
<comment type="caution">
    <text evidence="17">The sequence shown here is derived from an EMBL/GenBank/DDBJ whole genome shotgun (WGS) entry which is preliminary data.</text>
</comment>
<evidence type="ECO:0000256" key="14">
    <source>
        <dbReference type="ARBA" id="ARBA00023136"/>
    </source>
</evidence>
<evidence type="ECO:0000256" key="5">
    <source>
        <dbReference type="ARBA" id="ARBA00022723"/>
    </source>
</evidence>
<dbReference type="PANTHER" id="PTHR43520:SF8">
    <property type="entry name" value="P-TYPE CU(+) TRANSPORTER"/>
    <property type="match status" value="1"/>
</dbReference>
<dbReference type="EMBL" id="JAGGJA010000003">
    <property type="protein sequence ID" value="MCW9706245.1"/>
    <property type="molecule type" value="Genomic_DNA"/>
</dbReference>
<feature type="transmembrane region" description="Helical" evidence="15">
    <location>
        <begin position="679"/>
        <end position="699"/>
    </location>
</feature>
<evidence type="ECO:0000256" key="1">
    <source>
        <dbReference type="ARBA" id="ARBA00004127"/>
    </source>
</evidence>
<dbReference type="InterPro" id="IPR059000">
    <property type="entry name" value="ATPase_P-type_domA"/>
</dbReference>
<evidence type="ECO:0000256" key="4">
    <source>
        <dbReference type="ARBA" id="ARBA00022692"/>
    </source>
</evidence>
<protein>
    <submittedName>
        <fullName evidence="17">Heavy metal translocating P-type ATPase</fullName>
    </submittedName>
</protein>
<keyword evidence="8" id="KW-0187">Copper transport</keyword>
<evidence type="ECO:0000256" key="8">
    <source>
        <dbReference type="ARBA" id="ARBA00022796"/>
    </source>
</evidence>
<dbReference type="NCBIfam" id="TIGR01525">
    <property type="entry name" value="ATPase-IB_hvy"/>
    <property type="match status" value="1"/>
</dbReference>
<keyword evidence="6" id="KW-0677">Repeat</keyword>
<dbReference type="SUPFAM" id="SSF55008">
    <property type="entry name" value="HMA, heavy metal-associated domain"/>
    <property type="match status" value="2"/>
</dbReference>
<dbReference type="InterPro" id="IPR006122">
    <property type="entry name" value="HMA_Cu_ion-bd"/>
</dbReference>
<evidence type="ECO:0000313" key="17">
    <source>
        <dbReference type="EMBL" id="MCW9706245.1"/>
    </source>
</evidence>
<evidence type="ECO:0000256" key="10">
    <source>
        <dbReference type="ARBA" id="ARBA00022842"/>
    </source>
</evidence>
<keyword evidence="13" id="KW-0406">Ion transport</keyword>
<dbReference type="Pfam" id="PF00403">
    <property type="entry name" value="HMA"/>
    <property type="match status" value="2"/>
</dbReference>
<evidence type="ECO:0000256" key="6">
    <source>
        <dbReference type="ARBA" id="ARBA00022737"/>
    </source>
</evidence>
<dbReference type="SFLD" id="SFLDS00003">
    <property type="entry name" value="Haloacid_Dehalogenase"/>
    <property type="match status" value="1"/>
</dbReference>
<feature type="domain" description="HMA" evidence="16">
    <location>
        <begin position="2"/>
        <end position="68"/>
    </location>
</feature>
<keyword evidence="9 15" id="KW-0067">ATP-binding</keyword>
<feature type="transmembrane region" description="Helical" evidence="15">
    <location>
        <begin position="179"/>
        <end position="197"/>
    </location>
</feature>
<reference evidence="17 18" key="1">
    <citation type="submission" date="2021-03" db="EMBL/GenBank/DDBJ databases">
        <title>Aliifodinibius sp. nov., a new bacterium isolated from saline soil.</title>
        <authorList>
            <person name="Galisteo C."/>
            <person name="De La Haba R."/>
            <person name="Sanchez-Porro C."/>
            <person name="Ventosa A."/>
        </authorList>
    </citation>
    <scope>NUCLEOTIDE SEQUENCE [LARGE SCALE GENOMIC DNA]</scope>
    <source>
        <strain evidence="17 18">1BSP15-2V2</strain>
    </source>
</reference>
<dbReference type="Pfam" id="PF00122">
    <property type="entry name" value="E1-E2_ATPase"/>
    <property type="match status" value="1"/>
</dbReference>
<dbReference type="InterPro" id="IPR036412">
    <property type="entry name" value="HAD-like_sf"/>
</dbReference>
<dbReference type="InterPro" id="IPR044492">
    <property type="entry name" value="P_typ_ATPase_HD_dom"/>
</dbReference>
<keyword evidence="15" id="KW-1003">Cell membrane</keyword>
<evidence type="ECO:0000313" key="18">
    <source>
        <dbReference type="Proteomes" id="UP001207918"/>
    </source>
</evidence>
<dbReference type="SFLD" id="SFLDF00027">
    <property type="entry name" value="p-type_atpase"/>
    <property type="match status" value="1"/>
</dbReference>
<feature type="transmembrane region" description="Helical" evidence="15">
    <location>
        <begin position="334"/>
        <end position="357"/>
    </location>
</feature>
<keyword evidence="18" id="KW-1185">Reference proteome</keyword>
<evidence type="ECO:0000256" key="9">
    <source>
        <dbReference type="ARBA" id="ARBA00022840"/>
    </source>
</evidence>
<dbReference type="NCBIfam" id="TIGR01511">
    <property type="entry name" value="ATPase-IB1_Cu"/>
    <property type="match status" value="1"/>
</dbReference>
<accession>A0ABT3PJX7</accession>
<dbReference type="Gene3D" id="2.70.150.10">
    <property type="entry name" value="Calcium-transporting ATPase, cytoplasmic transduction domain A"/>
    <property type="match status" value="1"/>
</dbReference>
<feature type="transmembrane region" description="Helical" evidence="15">
    <location>
        <begin position="156"/>
        <end position="173"/>
    </location>
</feature>
<dbReference type="InterPro" id="IPR023299">
    <property type="entry name" value="ATPase_P-typ_cyto_dom_N"/>
</dbReference>
<dbReference type="InterPro" id="IPR018303">
    <property type="entry name" value="ATPase_P-typ_P_site"/>
</dbReference>
<dbReference type="PROSITE" id="PS50846">
    <property type="entry name" value="HMA_2"/>
    <property type="match status" value="2"/>
</dbReference>
<dbReference type="SUPFAM" id="SSF81653">
    <property type="entry name" value="Calcium ATPase, transduction domain A"/>
    <property type="match status" value="1"/>
</dbReference>
<dbReference type="PANTHER" id="PTHR43520">
    <property type="entry name" value="ATP7, ISOFORM B"/>
    <property type="match status" value="1"/>
</dbReference>
<evidence type="ECO:0000256" key="12">
    <source>
        <dbReference type="ARBA" id="ARBA00022989"/>
    </source>
</evidence>
<dbReference type="InterPro" id="IPR023214">
    <property type="entry name" value="HAD_sf"/>
</dbReference>
<dbReference type="InterPro" id="IPR027256">
    <property type="entry name" value="P-typ_ATPase_IB"/>
</dbReference>
<dbReference type="InterPro" id="IPR001757">
    <property type="entry name" value="P_typ_ATPase"/>
</dbReference>
<feature type="transmembrane region" description="Helical" evidence="15">
    <location>
        <begin position="115"/>
        <end position="135"/>
    </location>
</feature>
<feature type="transmembrane region" description="Helical" evidence="15">
    <location>
        <begin position="369"/>
        <end position="391"/>
    </location>
</feature>
<keyword evidence="14 15" id="KW-0472">Membrane</keyword>
<evidence type="ECO:0000256" key="13">
    <source>
        <dbReference type="ARBA" id="ARBA00023065"/>
    </source>
</evidence>
<keyword evidence="11" id="KW-1278">Translocase</keyword>
<evidence type="ECO:0000256" key="11">
    <source>
        <dbReference type="ARBA" id="ARBA00022967"/>
    </source>
</evidence>
<comment type="subcellular location">
    <subcellularLocation>
        <location evidence="15">Cell membrane</location>
    </subcellularLocation>
    <subcellularLocation>
        <location evidence="1">Endomembrane system</location>
        <topology evidence="1">Multi-pass membrane protein</topology>
    </subcellularLocation>
</comment>
<keyword evidence="7 15" id="KW-0547">Nucleotide-binding</keyword>
<dbReference type="PRINTS" id="PR00119">
    <property type="entry name" value="CATATPASE"/>
</dbReference>
<dbReference type="Gene3D" id="3.30.70.100">
    <property type="match status" value="2"/>
</dbReference>
<dbReference type="Gene3D" id="3.40.1110.10">
    <property type="entry name" value="Calcium-transporting ATPase, cytoplasmic domain N"/>
    <property type="match status" value="1"/>
</dbReference>
<feature type="transmembrane region" description="Helical" evidence="15">
    <location>
        <begin position="90"/>
        <end position="109"/>
    </location>
</feature>
<dbReference type="SUPFAM" id="SSF56784">
    <property type="entry name" value="HAD-like"/>
    <property type="match status" value="1"/>
</dbReference>
<dbReference type="InterPro" id="IPR008250">
    <property type="entry name" value="ATPase_P-typ_transduc_dom_A_sf"/>
</dbReference>
<dbReference type="RefSeq" id="WP_265764948.1">
    <property type="nucleotide sequence ID" value="NZ_JAGGJA010000003.1"/>
</dbReference>
<proteinExistence type="inferred from homology"/>
<evidence type="ECO:0000256" key="7">
    <source>
        <dbReference type="ARBA" id="ARBA00022741"/>
    </source>
</evidence>
<dbReference type="Proteomes" id="UP001207918">
    <property type="component" value="Unassembled WGS sequence"/>
</dbReference>
<keyword evidence="8" id="KW-0186">Copper</keyword>
<dbReference type="InterPro" id="IPR006121">
    <property type="entry name" value="HMA_dom"/>
</dbReference>
<evidence type="ECO:0000256" key="15">
    <source>
        <dbReference type="RuleBase" id="RU362081"/>
    </source>
</evidence>
<dbReference type="CDD" id="cd00371">
    <property type="entry name" value="HMA"/>
    <property type="match status" value="2"/>
</dbReference>
<evidence type="ECO:0000259" key="16">
    <source>
        <dbReference type="PROSITE" id="PS50846"/>
    </source>
</evidence>
<evidence type="ECO:0000256" key="3">
    <source>
        <dbReference type="ARBA" id="ARBA00022448"/>
    </source>
</evidence>
<sequence>MQTLQLHIGGMACSFCAQSIDKAIGQREGVKKVNVSLAHEQVLIEYDSGDIKEPNLKQILLDLGYTIRDPDKVKAFQEQQQELKTHRNRLLVAFGLTLAALVIMIMMWSGVMAWWHPWATFVLALATMFGPGWYIKKKAWQSLRRGILNQHNLLEFGAFSGLIGGIAGLYNPAFPATEFFGVSVFITTYHILSGWSANKVRARASESVRKLLDLQPDTARRVDEDGNEREVEIDQLDIGDQVRIRPGENIPVDGEILEGRSGVDESIVTGESIPMEKGGGDTIVGGSINQTGTLLVQVTALGDDSFLNQIARHIEEARAMKPGIIQLVDRVLKYYVPGVVGFAIVSILMWTLGLWLITGQTNLPRGIFAMLDVFVLGYPCALGMATPLAMIRGGGMAADRGILMRSGEAFQIMKDIDTVVLDKTGTLTIGEPKVVDVLTTEQTRQNDFLRLAGAAEQHSEHPLAQAVVNYAKNEGESLPEAEEFDSTTGKGIRADIEGQTVILGSLEYLEQQSVEIPADTSWISDHEDQGHTVIAMATGGRLSGLFALADTLKADANETVGRLKDQDRNLVLLTGDNERTARAIAEQVGIEQIEARVQPDQKAERIRDIQEQDKRVAMVGDGINDAPALTQADVGMAIGTGTDIAIESADVILMGERLYALVEAFEIGGNSFRKTKQNLLLAFSFNGIGVPLATTGLLYPVWAMIAMVASVTAVLANSFWGRLISKASKYREEQKEQQQTITYRVPNMHCEHCVETINKTLTQRFENIKIQTDLEQHEVTVAFTNGNVNDSSLREALVEIGFKPEK</sequence>
<name>A0ABT3PJX7_9BACT</name>
<dbReference type="CDD" id="cd02094">
    <property type="entry name" value="P-type_ATPase_Cu-like"/>
    <property type="match status" value="1"/>
</dbReference>
<evidence type="ECO:0000256" key="2">
    <source>
        <dbReference type="ARBA" id="ARBA00006024"/>
    </source>
</evidence>
<gene>
    <name evidence="17" type="ORF">J6I44_05245</name>
</gene>
<organism evidence="17 18">
    <name type="scientific">Fodinibius salsisoli</name>
    <dbReference type="NCBI Taxonomy" id="2820877"/>
    <lineage>
        <taxon>Bacteria</taxon>
        <taxon>Pseudomonadati</taxon>
        <taxon>Balneolota</taxon>
        <taxon>Balneolia</taxon>
        <taxon>Balneolales</taxon>
        <taxon>Balneolaceae</taxon>
        <taxon>Fodinibius</taxon>
    </lineage>
</organism>
<dbReference type="NCBIfam" id="TIGR01494">
    <property type="entry name" value="ATPase_P-type"/>
    <property type="match status" value="1"/>
</dbReference>
<dbReference type="Gene3D" id="3.40.50.1000">
    <property type="entry name" value="HAD superfamily/HAD-like"/>
    <property type="match status" value="1"/>
</dbReference>
<keyword evidence="3" id="KW-0813">Transport</keyword>